<dbReference type="Proteomes" id="UP001597403">
    <property type="component" value="Unassembled WGS sequence"/>
</dbReference>
<keyword evidence="2" id="KW-1185">Reference proteome</keyword>
<reference evidence="2" key="1">
    <citation type="journal article" date="2019" name="Int. J. Syst. Evol. Microbiol.">
        <title>The Global Catalogue of Microorganisms (GCM) 10K type strain sequencing project: providing services to taxonomists for standard genome sequencing and annotation.</title>
        <authorList>
            <consortium name="The Broad Institute Genomics Platform"/>
            <consortium name="The Broad Institute Genome Sequencing Center for Infectious Disease"/>
            <person name="Wu L."/>
            <person name="Ma J."/>
        </authorList>
    </citation>
    <scope>NUCLEOTIDE SEQUENCE [LARGE SCALE GENOMIC DNA]</scope>
    <source>
        <strain evidence="2">CGMCC 1.15067</strain>
    </source>
</reference>
<dbReference type="RefSeq" id="WP_204823975.1">
    <property type="nucleotide sequence ID" value="NZ_JBHUGF010000010.1"/>
</dbReference>
<dbReference type="Gene3D" id="1.10.357.10">
    <property type="entry name" value="Tetracycline Repressor, domain 2"/>
    <property type="match status" value="1"/>
</dbReference>
<sequence length="245" mass="29215">MNHTYTMIEQIKLLFVTKGYEETSEQDMIEICSLTQADFAHQFKSKDHVFCLVLDIICQEIDDLIFNHYTDQQVIPEQKIIAYIQSYMQHITIVYPHLQQNSVSKQNRYDNPAIHYAYQRLEYRLSTLLLEMMNSILYELDDTNLLGWNKDHLHQQIKQSHSMSLSQALDIQQSLYHSKILVHSKHTTIYTKRAQWRKIRHVEQEIMNTTDRCILVNTLLQCIEKYPIKLLDSVKVTEQRPYELH</sequence>
<proteinExistence type="predicted"/>
<organism evidence="1 2">
    <name type="scientific">Paenibacillus nicotianae</name>
    <dbReference type="NCBI Taxonomy" id="1526551"/>
    <lineage>
        <taxon>Bacteria</taxon>
        <taxon>Bacillati</taxon>
        <taxon>Bacillota</taxon>
        <taxon>Bacilli</taxon>
        <taxon>Bacillales</taxon>
        <taxon>Paenibacillaceae</taxon>
        <taxon>Paenibacillus</taxon>
    </lineage>
</organism>
<evidence type="ECO:0000313" key="1">
    <source>
        <dbReference type="EMBL" id="MFD1990277.1"/>
    </source>
</evidence>
<dbReference type="InterPro" id="IPR009057">
    <property type="entry name" value="Homeodomain-like_sf"/>
</dbReference>
<gene>
    <name evidence="1" type="ORF">ACFSGI_09935</name>
</gene>
<dbReference type="SUPFAM" id="SSF46689">
    <property type="entry name" value="Homeodomain-like"/>
    <property type="match status" value="1"/>
</dbReference>
<name>A0ABW4UVC5_9BACL</name>
<comment type="caution">
    <text evidence="1">The sequence shown here is derived from an EMBL/GenBank/DDBJ whole genome shotgun (WGS) entry which is preliminary data.</text>
</comment>
<dbReference type="EMBL" id="JBHUGF010000010">
    <property type="protein sequence ID" value="MFD1990277.1"/>
    <property type="molecule type" value="Genomic_DNA"/>
</dbReference>
<accession>A0ABW4UVC5</accession>
<protein>
    <submittedName>
        <fullName evidence="1">TetR/AcrR family transcriptional regulator</fullName>
    </submittedName>
</protein>
<evidence type="ECO:0000313" key="2">
    <source>
        <dbReference type="Proteomes" id="UP001597403"/>
    </source>
</evidence>